<reference evidence="2" key="2">
    <citation type="submission" date="2020-05" db="UniProtKB">
        <authorList>
            <consortium name="EnsemblMetazoa"/>
        </authorList>
    </citation>
    <scope>IDENTIFICATION</scope>
    <source>
        <strain evidence="2">FAR1</strain>
    </source>
</reference>
<keyword evidence="1" id="KW-0732">Signal</keyword>
<organism evidence="2 3">
    <name type="scientific">Anopheles farauti</name>
    <dbReference type="NCBI Taxonomy" id="69004"/>
    <lineage>
        <taxon>Eukaryota</taxon>
        <taxon>Metazoa</taxon>
        <taxon>Ecdysozoa</taxon>
        <taxon>Arthropoda</taxon>
        <taxon>Hexapoda</taxon>
        <taxon>Insecta</taxon>
        <taxon>Pterygota</taxon>
        <taxon>Neoptera</taxon>
        <taxon>Endopterygota</taxon>
        <taxon>Diptera</taxon>
        <taxon>Nematocera</taxon>
        <taxon>Culicoidea</taxon>
        <taxon>Culicidae</taxon>
        <taxon>Anophelinae</taxon>
        <taxon>Anopheles</taxon>
    </lineage>
</organism>
<keyword evidence="3" id="KW-1185">Reference proteome</keyword>
<evidence type="ECO:0000313" key="3">
    <source>
        <dbReference type="Proteomes" id="UP000075886"/>
    </source>
</evidence>
<name>A0A182QVZ6_9DIPT</name>
<feature type="signal peptide" evidence="1">
    <location>
        <begin position="1"/>
        <end position="16"/>
    </location>
</feature>
<dbReference type="VEuPathDB" id="VectorBase:AFAF017985"/>
<dbReference type="Proteomes" id="UP000075886">
    <property type="component" value="Unassembled WGS sequence"/>
</dbReference>
<protein>
    <submittedName>
        <fullName evidence="2">Uncharacterized protein</fullName>
    </submittedName>
</protein>
<accession>A0A182QVZ6</accession>
<sequence length="209" mass="22503">MVLLVSAILVLDSTEATRQDALKAFQPLKPGKQQRKLIAGGSELFLTLQTELILSQEPYVQEAIDDEATVQVTLTSTATNTVCARKVSDNTDVLMKLAGLSLGNCVAKIDDEMFVNLYPTQNSAARQEYTKASLLSSFEGVNIFSDPLTIQSRIVEKLNNPISGEGLVSTSELSVALKSALKDCLQEARALMKTSMDIAASQASSICIN</sequence>
<evidence type="ECO:0000313" key="2">
    <source>
        <dbReference type="EnsemblMetazoa" id="AFAF017985-PA"/>
    </source>
</evidence>
<proteinExistence type="predicted"/>
<dbReference type="EMBL" id="AXCN02000717">
    <property type="status" value="NOT_ANNOTATED_CDS"/>
    <property type="molecule type" value="Genomic_DNA"/>
</dbReference>
<dbReference type="AlphaFoldDB" id="A0A182QVZ6"/>
<evidence type="ECO:0000256" key="1">
    <source>
        <dbReference type="SAM" id="SignalP"/>
    </source>
</evidence>
<reference evidence="3" key="1">
    <citation type="submission" date="2014-01" db="EMBL/GenBank/DDBJ databases">
        <title>The Genome Sequence of Anopheles farauti FAR1 (V2).</title>
        <authorList>
            <consortium name="The Broad Institute Genomics Platform"/>
            <person name="Neafsey D.E."/>
            <person name="Besansky N."/>
            <person name="Howell P."/>
            <person name="Walton C."/>
            <person name="Young S.K."/>
            <person name="Zeng Q."/>
            <person name="Gargeya S."/>
            <person name="Fitzgerald M."/>
            <person name="Haas B."/>
            <person name="Abouelleil A."/>
            <person name="Allen A.W."/>
            <person name="Alvarado L."/>
            <person name="Arachchi H.M."/>
            <person name="Berlin A.M."/>
            <person name="Chapman S.B."/>
            <person name="Gainer-Dewar J."/>
            <person name="Goldberg J."/>
            <person name="Griggs A."/>
            <person name="Gujja S."/>
            <person name="Hansen M."/>
            <person name="Howarth C."/>
            <person name="Imamovic A."/>
            <person name="Ireland A."/>
            <person name="Larimer J."/>
            <person name="McCowan C."/>
            <person name="Murphy C."/>
            <person name="Pearson M."/>
            <person name="Poon T.W."/>
            <person name="Priest M."/>
            <person name="Roberts A."/>
            <person name="Saif S."/>
            <person name="Shea T."/>
            <person name="Sisk P."/>
            <person name="Sykes S."/>
            <person name="Wortman J."/>
            <person name="Nusbaum C."/>
            <person name="Birren B."/>
        </authorList>
    </citation>
    <scope>NUCLEOTIDE SEQUENCE [LARGE SCALE GENOMIC DNA]</scope>
    <source>
        <strain evidence="3">FAR1</strain>
    </source>
</reference>
<dbReference type="EnsemblMetazoa" id="AFAF017985-RA">
    <property type="protein sequence ID" value="AFAF017985-PA"/>
    <property type="gene ID" value="AFAF017985"/>
</dbReference>
<feature type="chain" id="PRO_5008133480" evidence="1">
    <location>
        <begin position="17"/>
        <end position="209"/>
    </location>
</feature>